<proteinExistence type="predicted"/>
<dbReference type="RefSeq" id="XP_007508121.1">
    <property type="nucleotide sequence ID" value="XM_007508059.1"/>
</dbReference>
<dbReference type="Pfam" id="PF01925">
    <property type="entry name" value="TauE"/>
    <property type="match status" value="1"/>
</dbReference>
<evidence type="ECO:0000256" key="2">
    <source>
        <dbReference type="ARBA" id="ARBA00022692"/>
    </source>
</evidence>
<feature type="transmembrane region" description="Helical" evidence="5">
    <location>
        <begin position="190"/>
        <end position="211"/>
    </location>
</feature>
<dbReference type="OrthoDB" id="195752at2759"/>
<feature type="transmembrane region" description="Helical" evidence="5">
    <location>
        <begin position="12"/>
        <end position="38"/>
    </location>
</feature>
<feature type="transmembrane region" description="Helical" evidence="5">
    <location>
        <begin position="107"/>
        <end position="129"/>
    </location>
</feature>
<dbReference type="PANTHER" id="PTHR43701">
    <property type="entry name" value="MEMBRANE TRANSPORTER PROTEIN MJ0441-RELATED"/>
    <property type="match status" value="1"/>
</dbReference>
<comment type="subcellular location">
    <subcellularLocation>
        <location evidence="1">Membrane</location>
        <topology evidence="1">Multi-pass membrane protein</topology>
    </subcellularLocation>
</comment>
<evidence type="ECO:0000256" key="1">
    <source>
        <dbReference type="ARBA" id="ARBA00004141"/>
    </source>
</evidence>
<dbReference type="AlphaFoldDB" id="K8EQS7"/>
<organism evidence="6 7">
    <name type="scientific">Bathycoccus prasinos</name>
    <dbReference type="NCBI Taxonomy" id="41875"/>
    <lineage>
        <taxon>Eukaryota</taxon>
        <taxon>Viridiplantae</taxon>
        <taxon>Chlorophyta</taxon>
        <taxon>Mamiellophyceae</taxon>
        <taxon>Mamiellales</taxon>
        <taxon>Bathycoccaceae</taxon>
        <taxon>Bathycoccus</taxon>
    </lineage>
</organism>
<dbReference type="PANTHER" id="PTHR43701:SF5">
    <property type="entry name" value="MEMBRANE TRANSPORTER PROTEIN-RELATED"/>
    <property type="match status" value="1"/>
</dbReference>
<dbReference type="KEGG" id="bpg:Bathy18g01390"/>
<name>K8EQS7_9CHLO</name>
<feature type="transmembrane region" description="Helical" evidence="5">
    <location>
        <begin position="263"/>
        <end position="281"/>
    </location>
</feature>
<accession>K8EQS7</accession>
<feature type="transmembrane region" description="Helical" evidence="5">
    <location>
        <begin position="231"/>
        <end position="256"/>
    </location>
</feature>
<feature type="transmembrane region" description="Helical" evidence="5">
    <location>
        <begin position="50"/>
        <end position="69"/>
    </location>
</feature>
<keyword evidence="7" id="KW-1185">Reference proteome</keyword>
<keyword evidence="3 5" id="KW-1133">Transmembrane helix</keyword>
<protein>
    <submittedName>
        <fullName evidence="6">Unnamed protein product</fullName>
    </submittedName>
</protein>
<dbReference type="EMBL" id="FO082261">
    <property type="protein sequence ID" value="CCO20612.1"/>
    <property type="molecule type" value="Genomic_DNA"/>
</dbReference>
<keyword evidence="2 5" id="KW-0812">Transmembrane</keyword>
<evidence type="ECO:0000256" key="5">
    <source>
        <dbReference type="SAM" id="Phobius"/>
    </source>
</evidence>
<feature type="transmembrane region" description="Helical" evidence="5">
    <location>
        <begin position="81"/>
        <end position="101"/>
    </location>
</feature>
<evidence type="ECO:0000256" key="3">
    <source>
        <dbReference type="ARBA" id="ARBA00022989"/>
    </source>
</evidence>
<dbReference type="GO" id="GO:0016020">
    <property type="term" value="C:membrane"/>
    <property type="evidence" value="ECO:0007669"/>
    <property type="project" value="UniProtKB-SubCell"/>
</dbReference>
<dbReference type="InterPro" id="IPR051598">
    <property type="entry name" value="TSUP/Inactive_protease-like"/>
</dbReference>
<gene>
    <name evidence="6" type="ordered locus">Bathy18g01390</name>
</gene>
<reference evidence="6 7" key="1">
    <citation type="submission" date="2011-10" db="EMBL/GenBank/DDBJ databases">
        <authorList>
            <person name="Genoscope - CEA"/>
        </authorList>
    </citation>
    <scope>NUCLEOTIDE SEQUENCE [LARGE SCALE GENOMIC DNA]</scope>
    <source>
        <strain evidence="6 7">RCC 1105</strain>
    </source>
</reference>
<evidence type="ECO:0000313" key="6">
    <source>
        <dbReference type="EMBL" id="CCO20612.1"/>
    </source>
</evidence>
<dbReference type="InterPro" id="IPR002781">
    <property type="entry name" value="TM_pro_TauE-like"/>
</dbReference>
<sequence>MDTVVSSMDPGQITVVAIGCGIGALLVGSVGIGGVVMTPSLLVAGVEAKLAIVSLFVAFTPTVYVRVYLLHKYTKCVPWKCGLIVGCGSALGSILSGALLLDSSPRGVLTYLIAAISLLAGFRDLRGLYVLHAAKKKRMLEEVEMSAGVEAPPHAEGEEQSQRTVEVVDKDAYENMTVLEQWSDPTRIDLVILFIIGVLVGLISVLTGTGGPITFLPMVIMWKGEIVHRKVLVALSAVMSAALGTGAIISTLATGIDQPDGGLCLLITSFALIGVCIGVRLSGWDCCYLLLAGSYCTKQ</sequence>
<dbReference type="GeneID" id="19010855"/>
<dbReference type="Proteomes" id="UP000198341">
    <property type="component" value="Chromosome 18"/>
</dbReference>
<evidence type="ECO:0000256" key="4">
    <source>
        <dbReference type="ARBA" id="ARBA00023136"/>
    </source>
</evidence>
<evidence type="ECO:0000313" key="7">
    <source>
        <dbReference type="Proteomes" id="UP000198341"/>
    </source>
</evidence>
<keyword evidence="4 5" id="KW-0472">Membrane</keyword>